<evidence type="ECO:0000313" key="2">
    <source>
        <dbReference type="EnsemblPlants" id="OMERI08G10990.1"/>
    </source>
</evidence>
<sequence length="64" mass="6643">MAPTWNLVASGGGGPRWAGRRQWQSELEWPAVETEEERAREAAVGGETSSGGHGGGGKLGRPAV</sequence>
<name>A0A0E0EL17_9ORYZ</name>
<keyword evidence="3" id="KW-1185">Reference proteome</keyword>
<protein>
    <recommendedName>
        <fullName evidence="4">DUF834 domain-containing protein</fullName>
    </recommendedName>
</protein>
<feature type="compositionally biased region" description="Gly residues" evidence="1">
    <location>
        <begin position="48"/>
        <end position="64"/>
    </location>
</feature>
<accession>A0A0E0EL17</accession>
<dbReference type="AlphaFoldDB" id="A0A0E0EL17"/>
<dbReference type="Gramene" id="OMERI08G10990.1">
    <property type="protein sequence ID" value="OMERI08G10990.1"/>
    <property type="gene ID" value="OMERI08G10990"/>
</dbReference>
<evidence type="ECO:0008006" key="4">
    <source>
        <dbReference type="Google" id="ProtNLM"/>
    </source>
</evidence>
<evidence type="ECO:0000313" key="3">
    <source>
        <dbReference type="Proteomes" id="UP000008021"/>
    </source>
</evidence>
<reference evidence="2" key="2">
    <citation type="submission" date="2018-05" db="EMBL/GenBank/DDBJ databases">
        <title>OmerRS3 (Oryza meridionalis Reference Sequence Version 3).</title>
        <authorList>
            <person name="Zhang J."/>
            <person name="Kudrna D."/>
            <person name="Lee S."/>
            <person name="Talag J."/>
            <person name="Welchert J."/>
            <person name="Wing R.A."/>
        </authorList>
    </citation>
    <scope>NUCLEOTIDE SEQUENCE [LARGE SCALE GENOMIC DNA]</scope>
    <source>
        <strain evidence="2">OR44</strain>
    </source>
</reference>
<dbReference type="EnsemblPlants" id="OMERI08G11000.1">
    <property type="protein sequence ID" value="OMERI08G11000.1"/>
    <property type="gene ID" value="OMERI08G11000"/>
</dbReference>
<proteinExistence type="predicted"/>
<dbReference type="Proteomes" id="UP000008021">
    <property type="component" value="Chromosome 8"/>
</dbReference>
<dbReference type="Gramene" id="OMERI08G11000.1">
    <property type="protein sequence ID" value="OMERI08G11000.1"/>
    <property type="gene ID" value="OMERI08G11000"/>
</dbReference>
<dbReference type="EnsemblPlants" id="OMERI08G10990.1">
    <property type="protein sequence ID" value="OMERI08G10990.1"/>
    <property type="gene ID" value="OMERI08G10990"/>
</dbReference>
<reference evidence="2" key="1">
    <citation type="submission" date="2015-04" db="UniProtKB">
        <authorList>
            <consortium name="EnsemblPlants"/>
        </authorList>
    </citation>
    <scope>IDENTIFICATION</scope>
</reference>
<feature type="region of interest" description="Disordered" evidence="1">
    <location>
        <begin position="1"/>
        <end position="64"/>
    </location>
</feature>
<organism evidence="2">
    <name type="scientific">Oryza meridionalis</name>
    <dbReference type="NCBI Taxonomy" id="40149"/>
    <lineage>
        <taxon>Eukaryota</taxon>
        <taxon>Viridiplantae</taxon>
        <taxon>Streptophyta</taxon>
        <taxon>Embryophyta</taxon>
        <taxon>Tracheophyta</taxon>
        <taxon>Spermatophyta</taxon>
        <taxon>Magnoliopsida</taxon>
        <taxon>Liliopsida</taxon>
        <taxon>Poales</taxon>
        <taxon>Poaceae</taxon>
        <taxon>BOP clade</taxon>
        <taxon>Oryzoideae</taxon>
        <taxon>Oryzeae</taxon>
        <taxon>Oryzinae</taxon>
        <taxon>Oryza</taxon>
    </lineage>
</organism>
<evidence type="ECO:0000256" key="1">
    <source>
        <dbReference type="SAM" id="MobiDB-lite"/>
    </source>
</evidence>
<dbReference type="HOGENOM" id="CLU_2871502_0_0_1"/>